<gene>
    <name evidence="4" type="ORF">FIBSPDRAFT_945510</name>
</gene>
<keyword evidence="5" id="KW-1185">Reference proteome</keyword>
<evidence type="ECO:0000313" key="4">
    <source>
        <dbReference type="EMBL" id="KZP31013.1"/>
    </source>
</evidence>
<dbReference type="InterPro" id="IPR038377">
    <property type="entry name" value="Na/Glc_symporter_sf"/>
</dbReference>
<organism evidence="4 5">
    <name type="scientific">Athelia psychrophila</name>
    <dbReference type="NCBI Taxonomy" id="1759441"/>
    <lineage>
        <taxon>Eukaryota</taxon>
        <taxon>Fungi</taxon>
        <taxon>Dikarya</taxon>
        <taxon>Basidiomycota</taxon>
        <taxon>Agaricomycotina</taxon>
        <taxon>Agaricomycetes</taxon>
        <taxon>Agaricomycetidae</taxon>
        <taxon>Atheliales</taxon>
        <taxon>Atheliaceae</taxon>
        <taxon>Athelia</taxon>
    </lineage>
</organism>
<evidence type="ECO:0000256" key="2">
    <source>
        <dbReference type="SAM" id="Phobius"/>
    </source>
</evidence>
<dbReference type="InterPro" id="IPR031155">
    <property type="entry name" value="DUR"/>
</dbReference>
<proteinExistence type="predicted"/>
<feature type="domain" description="Nephrocystin 3-like N-terminal" evidence="3">
    <location>
        <begin position="414"/>
        <end position="503"/>
    </location>
</feature>
<reference evidence="4 5" key="1">
    <citation type="journal article" date="2016" name="Mol. Biol. Evol.">
        <title>Comparative Genomics of Early-Diverging Mushroom-Forming Fungi Provides Insights into the Origins of Lignocellulose Decay Capabilities.</title>
        <authorList>
            <person name="Nagy L.G."/>
            <person name="Riley R."/>
            <person name="Tritt A."/>
            <person name="Adam C."/>
            <person name="Daum C."/>
            <person name="Floudas D."/>
            <person name="Sun H."/>
            <person name="Yadav J.S."/>
            <person name="Pangilinan J."/>
            <person name="Larsson K.H."/>
            <person name="Matsuura K."/>
            <person name="Barry K."/>
            <person name="Labutti K."/>
            <person name="Kuo R."/>
            <person name="Ohm R.A."/>
            <person name="Bhattacharya S.S."/>
            <person name="Shirouzu T."/>
            <person name="Yoshinaga Y."/>
            <person name="Martin F.M."/>
            <person name="Grigoriev I.V."/>
            <person name="Hibbett D.S."/>
        </authorList>
    </citation>
    <scope>NUCLEOTIDE SEQUENCE [LARGE SCALE GENOMIC DNA]</scope>
    <source>
        <strain evidence="4 5">CBS 109695</strain>
    </source>
</reference>
<evidence type="ECO:0000259" key="3">
    <source>
        <dbReference type="Pfam" id="PF24883"/>
    </source>
</evidence>
<keyword evidence="2" id="KW-0812">Transmembrane</keyword>
<keyword evidence="2" id="KW-0472">Membrane</keyword>
<dbReference type="Pfam" id="PF24883">
    <property type="entry name" value="NPHP3_N"/>
    <property type="match status" value="1"/>
</dbReference>
<accession>A0A166TUX5</accession>
<dbReference type="PANTHER" id="PTHR46154:SF1">
    <property type="entry name" value="ACTIVE TRANSPORTER, PUTATIVE (AFU_ORTHOLOGUE AFUA_1G17570)-RELATED"/>
    <property type="match status" value="1"/>
</dbReference>
<dbReference type="GO" id="GO:0015204">
    <property type="term" value="F:urea transmembrane transporter activity"/>
    <property type="evidence" value="ECO:0007669"/>
    <property type="project" value="InterPro"/>
</dbReference>
<dbReference type="InterPro" id="IPR056884">
    <property type="entry name" value="NPHP3-like_N"/>
</dbReference>
<feature type="transmembrane region" description="Helical" evidence="2">
    <location>
        <begin position="12"/>
        <end position="38"/>
    </location>
</feature>
<dbReference type="Proteomes" id="UP000076532">
    <property type="component" value="Unassembled WGS sequence"/>
</dbReference>
<evidence type="ECO:0000313" key="5">
    <source>
        <dbReference type="Proteomes" id="UP000076532"/>
    </source>
</evidence>
<keyword evidence="2" id="KW-1133">Transmembrane helix</keyword>
<keyword evidence="1" id="KW-0677">Repeat</keyword>
<sequence>MRTTNSCQLLRASHYAVIGFPLWMAGFSSMLYSMTGIFTGATLPPLVGTFFSSRQGALAASASVWGGFITAVIVWLCLTHRFYGVVNATTVVELVPCLYGCLAGIASSAFITITIVISLIFPAHVNWELLAAVHVQTEHGNKHPQLFSPDMDLHAKQQMEHLECLDLGEHSRMDAHMERQRQRHRRRRFQMQQPITGSIEQYSHHSLHQGYWDEQLQTPTIEYESQVDHDTAVCDPARSLQEMLSVANIVPDLACIPDTDHVIADTRRAALESACSALIAEPITSKTKSLAADHPMTEVIHGGKFDGRVQLEIHATAKETHARVKRIEDVQMEEKVEKWMDASNTSPIPMQRQTCIQKMEGGSSNIDVASWRSWLRQTRPVLSTFVIRKYLYATHTFLRWQKRRSDGLGTRNIRSLHHDAATLVMRWYTSVFGGNSWQYDKGHLQPPAEILEAAFNDTLDSFDDVYIIMDSLDECYGRQEIVQSIQSIASRASAILHIVVSSRPGTEFMPGLLVLSQLEDIYFLESAA</sequence>
<name>A0A166TUX5_9AGAM</name>
<dbReference type="AlphaFoldDB" id="A0A166TUX5"/>
<protein>
    <recommendedName>
        <fullName evidence="3">Nephrocystin 3-like N-terminal domain-containing protein</fullName>
    </recommendedName>
</protein>
<dbReference type="EMBL" id="KV417491">
    <property type="protein sequence ID" value="KZP31013.1"/>
    <property type="molecule type" value="Genomic_DNA"/>
</dbReference>
<dbReference type="PANTHER" id="PTHR46154">
    <property type="match status" value="1"/>
</dbReference>
<dbReference type="Gene3D" id="1.20.1730.10">
    <property type="entry name" value="Sodium/glucose cotransporter"/>
    <property type="match status" value="1"/>
</dbReference>
<evidence type="ECO:0000256" key="1">
    <source>
        <dbReference type="ARBA" id="ARBA00022737"/>
    </source>
</evidence>
<feature type="transmembrane region" description="Helical" evidence="2">
    <location>
        <begin position="98"/>
        <end position="121"/>
    </location>
</feature>
<dbReference type="GO" id="GO:0005886">
    <property type="term" value="C:plasma membrane"/>
    <property type="evidence" value="ECO:0007669"/>
    <property type="project" value="TreeGrafter"/>
</dbReference>
<dbReference type="OrthoDB" id="3248304at2759"/>
<feature type="transmembrane region" description="Helical" evidence="2">
    <location>
        <begin position="58"/>
        <end position="78"/>
    </location>
</feature>